<evidence type="ECO:0000313" key="4">
    <source>
        <dbReference type="Proteomes" id="UP001501599"/>
    </source>
</evidence>
<dbReference type="SUPFAM" id="SSF46785">
    <property type="entry name" value="Winged helix' DNA-binding domain"/>
    <property type="match status" value="1"/>
</dbReference>
<dbReference type="SMART" id="SM00347">
    <property type="entry name" value="HTH_MARR"/>
    <property type="match status" value="1"/>
</dbReference>
<reference evidence="4" key="1">
    <citation type="journal article" date="2019" name="Int. J. Syst. Evol. Microbiol.">
        <title>The Global Catalogue of Microorganisms (GCM) 10K type strain sequencing project: providing services to taxonomists for standard genome sequencing and annotation.</title>
        <authorList>
            <consortium name="The Broad Institute Genomics Platform"/>
            <consortium name="The Broad Institute Genome Sequencing Center for Infectious Disease"/>
            <person name="Wu L."/>
            <person name="Ma J."/>
        </authorList>
    </citation>
    <scope>NUCLEOTIDE SEQUENCE [LARGE SCALE GENOMIC DNA]</scope>
    <source>
        <strain evidence="4">JCM 16026</strain>
    </source>
</reference>
<dbReference type="PROSITE" id="PS50995">
    <property type="entry name" value="HTH_MARR_2"/>
    <property type="match status" value="1"/>
</dbReference>
<dbReference type="InterPro" id="IPR052526">
    <property type="entry name" value="HTH-type_Bedaq_tolerance"/>
</dbReference>
<accession>A0ABP5ME13</accession>
<keyword evidence="4" id="KW-1185">Reference proteome</keyword>
<dbReference type="InterPro" id="IPR036388">
    <property type="entry name" value="WH-like_DNA-bd_sf"/>
</dbReference>
<organism evidence="3 4">
    <name type="scientific">Agrococcus versicolor</name>
    <dbReference type="NCBI Taxonomy" id="501482"/>
    <lineage>
        <taxon>Bacteria</taxon>
        <taxon>Bacillati</taxon>
        <taxon>Actinomycetota</taxon>
        <taxon>Actinomycetes</taxon>
        <taxon>Micrococcales</taxon>
        <taxon>Microbacteriaceae</taxon>
        <taxon>Agrococcus</taxon>
    </lineage>
</organism>
<dbReference type="InterPro" id="IPR000835">
    <property type="entry name" value="HTH_MarR-typ"/>
</dbReference>
<feature type="domain" description="HTH marR-type" evidence="2">
    <location>
        <begin position="51"/>
        <end position="179"/>
    </location>
</feature>
<dbReference type="PANTHER" id="PTHR39515:SF2">
    <property type="entry name" value="HTH-TYPE TRANSCRIPTIONAL REGULATOR RV0880"/>
    <property type="match status" value="1"/>
</dbReference>
<dbReference type="Gene3D" id="1.10.10.10">
    <property type="entry name" value="Winged helix-like DNA-binding domain superfamily/Winged helix DNA-binding domain"/>
    <property type="match status" value="1"/>
</dbReference>
<name>A0ABP5ME13_9MICO</name>
<proteinExistence type="predicted"/>
<feature type="region of interest" description="Disordered" evidence="1">
    <location>
        <begin position="1"/>
        <end position="32"/>
    </location>
</feature>
<protein>
    <recommendedName>
        <fullName evidence="2">HTH marR-type domain-containing protein</fullName>
    </recommendedName>
</protein>
<evidence type="ECO:0000313" key="3">
    <source>
        <dbReference type="EMBL" id="GAA2170514.1"/>
    </source>
</evidence>
<dbReference type="EMBL" id="BAAAQT010000001">
    <property type="protein sequence ID" value="GAA2170514.1"/>
    <property type="molecule type" value="Genomic_DNA"/>
</dbReference>
<dbReference type="PANTHER" id="PTHR39515">
    <property type="entry name" value="CONSERVED PROTEIN"/>
    <property type="match status" value="1"/>
</dbReference>
<evidence type="ECO:0000256" key="1">
    <source>
        <dbReference type="SAM" id="MobiDB-lite"/>
    </source>
</evidence>
<feature type="compositionally biased region" description="Low complexity" evidence="1">
    <location>
        <begin position="14"/>
        <end position="30"/>
    </location>
</feature>
<dbReference type="Pfam" id="PF01047">
    <property type="entry name" value="MarR"/>
    <property type="match status" value="1"/>
</dbReference>
<dbReference type="InterPro" id="IPR036390">
    <property type="entry name" value="WH_DNA-bd_sf"/>
</dbReference>
<sequence length="206" mass="20752">MGPAARGARRGSHAADGALTARAGAASQAARPSTGHCMHRLYNECMQQQEIVRLSAALERITRLVRAADLPGGLSSVAASALYALAVDGPVRLTALAAAEHVTQPAMTQLVQRLERDGLVERLPDPADGRAVLVTITDAGAALSAERRAARAGALAAVLDDLGPDELVALAAAVPALEHLAAAPIRTAPVAASGAASASTAPASAR</sequence>
<gene>
    <name evidence="3" type="ORF">GCM10009846_01200</name>
</gene>
<comment type="caution">
    <text evidence="3">The sequence shown here is derived from an EMBL/GenBank/DDBJ whole genome shotgun (WGS) entry which is preliminary data.</text>
</comment>
<evidence type="ECO:0000259" key="2">
    <source>
        <dbReference type="PROSITE" id="PS50995"/>
    </source>
</evidence>
<dbReference type="Proteomes" id="UP001501599">
    <property type="component" value="Unassembled WGS sequence"/>
</dbReference>